<dbReference type="RefSeq" id="XP_044556138.1">
    <property type="nucleotide sequence ID" value="XM_044693600.1"/>
</dbReference>
<dbReference type="AlphaFoldDB" id="A0AA88H124"/>
<dbReference type="Gene3D" id="3.80.10.10">
    <property type="entry name" value="Ribonuclease Inhibitor"/>
    <property type="match status" value="1"/>
</dbReference>
<evidence type="ECO:0000313" key="2">
    <source>
        <dbReference type="Proteomes" id="UP000816034"/>
    </source>
</evidence>
<accession>A0AA88H124</accession>
<dbReference type="Proteomes" id="UP000816034">
    <property type="component" value="Unassembled WGS sequence"/>
</dbReference>
<name>A0AA88H124_NAELO</name>
<keyword evidence="2" id="KW-1185">Reference proteome</keyword>
<protein>
    <submittedName>
        <fullName evidence="1">Uncharacterized protein</fullName>
    </submittedName>
</protein>
<dbReference type="GeneID" id="68096463"/>
<reference evidence="1 2" key="1">
    <citation type="journal article" date="2018" name="BMC Genomics">
        <title>The genome of Naegleria lovaniensis, the basis for a comparative approach to unravel pathogenicity factors of the human pathogenic amoeba N. fowleri.</title>
        <authorList>
            <person name="Liechti N."/>
            <person name="Schurch N."/>
            <person name="Bruggmann R."/>
            <person name="Wittwer M."/>
        </authorList>
    </citation>
    <scope>NUCLEOTIDE SEQUENCE [LARGE SCALE GENOMIC DNA]</scope>
    <source>
        <strain evidence="1 2">ATCC 30569</strain>
    </source>
</reference>
<proteinExistence type="predicted"/>
<dbReference type="InterPro" id="IPR032675">
    <property type="entry name" value="LRR_dom_sf"/>
</dbReference>
<dbReference type="EMBL" id="PYSW02000001">
    <property type="protein sequence ID" value="KAG2394244.1"/>
    <property type="molecule type" value="Genomic_DNA"/>
</dbReference>
<evidence type="ECO:0000313" key="1">
    <source>
        <dbReference type="EMBL" id="KAG2394244.1"/>
    </source>
</evidence>
<sequence length="685" mass="79108">MSSTSDHHDGSIPSLRELLFESSNGSLFIHEIVPYLNLNFLLNTMFFISKDVARLVQQQNHHPFVVNLRKITNNKALEKTKQQKKKKTHMPCSKIRSMIHFANGLKVETPFNSKVENQMMENVNVILERVVDNKKELFISIHLPSIYMQDDIVNNLLNGVAETCKKSTSIITTLSLYEACYCKPNILKPFSNTHVKHLRLYNCRRIDLCSILESHLDFDQLTVVGPFSVPELMDIYKLKELERKKITVHSTSSIILAGREIEKIFPIMDHTEFSSMKIYVDDSPFISPLRLKTKNIELESNYSSKICIPKVVSNNCEVVTFSKIRSLTFTRPSYTTLDVLPNFFSLKRLSFSGCHVTLRHDHEENWQFYMPNLTFLSLKNCSFMFEEENGNAIPNNPLFISLLQIPNATNVQLIEMGLKEVPILNTSQLSTLSLEGNPIDDNTWNSSTVFQFSTLKRLELRKTKFKYFKTLEPLFDKFEHLDLSNIPLTDIIVSLNGRVKLFSPDFLLESERNKYFETSTPFFNGSDRDIYLSLKNILSMDQYKHFLSHELPSVEFIGNPKKKSHPHTLDTTNVIFWNVLYSNNAARGNTPRIGSAIIDYLSNATQFAIRLTPSLTTYNYGQEWIFIACCYRNNILQNVLRLDSIIMEKHIPNILTNWSYISSHRTAVQQLREKYNIKAISSDIK</sequence>
<organism evidence="1 2">
    <name type="scientific">Naegleria lovaniensis</name>
    <name type="common">Amoeba</name>
    <dbReference type="NCBI Taxonomy" id="51637"/>
    <lineage>
        <taxon>Eukaryota</taxon>
        <taxon>Discoba</taxon>
        <taxon>Heterolobosea</taxon>
        <taxon>Tetramitia</taxon>
        <taxon>Eutetramitia</taxon>
        <taxon>Vahlkampfiidae</taxon>
        <taxon>Naegleria</taxon>
    </lineage>
</organism>
<dbReference type="SUPFAM" id="SSF52058">
    <property type="entry name" value="L domain-like"/>
    <property type="match status" value="1"/>
</dbReference>
<gene>
    <name evidence="1" type="ORF">C9374_004008</name>
</gene>
<comment type="caution">
    <text evidence="1">The sequence shown here is derived from an EMBL/GenBank/DDBJ whole genome shotgun (WGS) entry which is preliminary data.</text>
</comment>